<dbReference type="Proteomes" id="UP000308037">
    <property type="component" value="Unassembled WGS sequence"/>
</dbReference>
<sequence>MYIPAIFIALAITPYLPVAIADTLLFSLVGVAFIAVWGSLIGYHAEARIMKENNADWVPGTWLYTIGHFLITPFVAAPIYLIDRWLAIGIDWSHLKL</sequence>
<name>A0A4U5JHG6_9EURY</name>
<feature type="transmembrane region" description="Helical" evidence="1">
    <location>
        <begin position="61"/>
        <end position="82"/>
    </location>
</feature>
<gene>
    <name evidence="2" type="ORF">DM868_02190</name>
</gene>
<evidence type="ECO:0000256" key="1">
    <source>
        <dbReference type="SAM" id="Phobius"/>
    </source>
</evidence>
<keyword evidence="1" id="KW-0472">Membrane</keyword>
<reference evidence="2 3" key="1">
    <citation type="submission" date="2019-04" db="EMBL/GenBank/DDBJ databases">
        <title>Natronomonas sp. F20-122 a newhaloarchaeon isolated from a saline saltern of Isla Bacuta, Huelva, Spain.</title>
        <authorList>
            <person name="Duran-Viseras A."/>
            <person name="Sanchez-Porro C."/>
            <person name="Ventosa A."/>
        </authorList>
    </citation>
    <scope>NUCLEOTIDE SEQUENCE [LARGE SCALE GENOMIC DNA]</scope>
    <source>
        <strain evidence="2 3">F20-122</strain>
    </source>
</reference>
<protein>
    <submittedName>
        <fullName evidence="2">Uncharacterized protein</fullName>
    </submittedName>
</protein>
<feature type="transmembrane region" description="Helical" evidence="1">
    <location>
        <begin position="12"/>
        <end position="41"/>
    </location>
</feature>
<organism evidence="2 3">
    <name type="scientific">Natronomonas salsuginis</name>
    <dbReference type="NCBI Taxonomy" id="2217661"/>
    <lineage>
        <taxon>Archaea</taxon>
        <taxon>Methanobacteriati</taxon>
        <taxon>Methanobacteriota</taxon>
        <taxon>Stenosarchaea group</taxon>
        <taxon>Halobacteria</taxon>
        <taxon>Halobacteriales</taxon>
        <taxon>Natronomonadaceae</taxon>
        <taxon>Natronomonas</taxon>
    </lineage>
</organism>
<comment type="caution">
    <text evidence="2">The sequence shown here is derived from an EMBL/GenBank/DDBJ whole genome shotgun (WGS) entry which is preliminary data.</text>
</comment>
<keyword evidence="1" id="KW-0812">Transmembrane</keyword>
<evidence type="ECO:0000313" key="2">
    <source>
        <dbReference type="EMBL" id="TKR27916.1"/>
    </source>
</evidence>
<keyword evidence="3" id="KW-1185">Reference proteome</keyword>
<proteinExistence type="predicted"/>
<dbReference type="AlphaFoldDB" id="A0A4U5JHG6"/>
<dbReference type="EMBL" id="QKNX01000001">
    <property type="protein sequence ID" value="TKR27916.1"/>
    <property type="molecule type" value="Genomic_DNA"/>
</dbReference>
<evidence type="ECO:0000313" key="3">
    <source>
        <dbReference type="Proteomes" id="UP000308037"/>
    </source>
</evidence>
<accession>A0A4U5JHG6</accession>
<keyword evidence="1" id="KW-1133">Transmembrane helix</keyword>